<gene>
    <name evidence="5" type="ORF">FHX42_003502</name>
</gene>
<evidence type="ECO:0000313" key="5">
    <source>
        <dbReference type="EMBL" id="MBA8826126.1"/>
    </source>
</evidence>
<evidence type="ECO:0000259" key="4">
    <source>
        <dbReference type="Pfam" id="PF17853"/>
    </source>
</evidence>
<dbReference type="EMBL" id="JACGWZ010000005">
    <property type="protein sequence ID" value="MBA8826126.1"/>
    <property type="molecule type" value="Genomic_DNA"/>
</dbReference>
<dbReference type="InterPro" id="IPR025751">
    <property type="entry name" value="RsbRD_N_dom"/>
</dbReference>
<keyword evidence="5" id="KW-0238">DNA-binding</keyword>
<dbReference type="PANTHER" id="PTHR33744">
    <property type="entry name" value="CARBOHYDRATE DIACID REGULATOR"/>
    <property type="match status" value="1"/>
</dbReference>
<feature type="domain" description="CdaR GGDEF-like" evidence="4">
    <location>
        <begin position="188"/>
        <end position="280"/>
    </location>
</feature>
<evidence type="ECO:0000259" key="3">
    <source>
        <dbReference type="Pfam" id="PF14361"/>
    </source>
</evidence>
<name>A0A839E0S2_9PSEU</name>
<protein>
    <submittedName>
        <fullName evidence="5">DNA-binding protein Fis</fullName>
    </submittedName>
</protein>
<dbReference type="GO" id="GO:0003677">
    <property type="term" value="F:DNA binding"/>
    <property type="evidence" value="ECO:0007669"/>
    <property type="project" value="UniProtKB-KW"/>
</dbReference>
<comment type="caution">
    <text evidence="5">The sequence shown here is derived from an EMBL/GenBank/DDBJ whole genome shotgun (WGS) entry which is preliminary data.</text>
</comment>
<accession>A0A839E0S2</accession>
<dbReference type="Pfam" id="PF17853">
    <property type="entry name" value="GGDEF_2"/>
    <property type="match status" value="1"/>
</dbReference>
<evidence type="ECO:0000313" key="6">
    <source>
        <dbReference type="Proteomes" id="UP000569329"/>
    </source>
</evidence>
<dbReference type="InterPro" id="IPR041522">
    <property type="entry name" value="CdaR_GGDEF"/>
</dbReference>
<dbReference type="RefSeq" id="WP_182545401.1">
    <property type="nucleotide sequence ID" value="NZ_JACGWZ010000005.1"/>
</dbReference>
<dbReference type="Proteomes" id="UP000569329">
    <property type="component" value="Unassembled WGS sequence"/>
</dbReference>
<dbReference type="InterPro" id="IPR042070">
    <property type="entry name" value="PucR_C-HTH_sf"/>
</dbReference>
<organism evidence="5 6">
    <name type="scientific">Halosaccharopolyspora lacisalsi</name>
    <dbReference type="NCBI Taxonomy" id="1000566"/>
    <lineage>
        <taxon>Bacteria</taxon>
        <taxon>Bacillati</taxon>
        <taxon>Actinomycetota</taxon>
        <taxon>Actinomycetes</taxon>
        <taxon>Pseudonocardiales</taxon>
        <taxon>Pseudonocardiaceae</taxon>
        <taxon>Halosaccharopolyspora</taxon>
    </lineage>
</organism>
<dbReference type="Pfam" id="PF13556">
    <property type="entry name" value="HTH_30"/>
    <property type="match status" value="1"/>
</dbReference>
<proteinExistence type="inferred from homology"/>
<reference evidence="5 6" key="1">
    <citation type="submission" date="2020-07" db="EMBL/GenBank/DDBJ databases">
        <title>Sequencing the genomes of 1000 actinobacteria strains.</title>
        <authorList>
            <person name="Klenk H.-P."/>
        </authorList>
    </citation>
    <scope>NUCLEOTIDE SEQUENCE [LARGE SCALE GENOMIC DNA]</scope>
    <source>
        <strain evidence="5 6">DSM 45975</strain>
    </source>
</reference>
<feature type="domain" description="RsbT co-antagonist protein RsbRD N-terminal" evidence="3">
    <location>
        <begin position="23"/>
        <end position="158"/>
    </location>
</feature>
<dbReference type="Gene3D" id="1.10.10.2840">
    <property type="entry name" value="PucR C-terminal helix-turn-helix domain"/>
    <property type="match status" value="1"/>
</dbReference>
<dbReference type="InterPro" id="IPR051448">
    <property type="entry name" value="CdaR-like_regulators"/>
</dbReference>
<dbReference type="Pfam" id="PF14361">
    <property type="entry name" value="RsbRD_N"/>
    <property type="match status" value="1"/>
</dbReference>
<evidence type="ECO:0000256" key="1">
    <source>
        <dbReference type="ARBA" id="ARBA00006754"/>
    </source>
</evidence>
<sequence>MATQLNADECVATLVGRLMSSVDSLVDELTAEILTDEHAYTEGTLSHEQLRTTVHDNLRTLLAALHGERPLSLEAPRIAGRLKAEEGIPLAALLHAYRLAGRFIWDRLVALAVEEDSATVLLGMASDVWVVIDEYSSAAAEAYRATVEEQTRRDATARSTMLTTLLDGSVGNSAGAWEIVRVLRLDRVGGPFLVVCAETGDDAEPVPTVEARLRAVGIGCEWVLETGTRMGLLALPNERAVISARDRLAEGAVSRIGISRPFTSPVHTSAARQEAQLAVRCLPPGKQDAHTYGSSPIALLVAASPDTAAEATRTIFGSLRTLPEAEQSVLLETLDTWFSTGGSTTRAAEHLHCHRNTVLYRLNRIAALTGRQATDAYSAGELCLALQAARLGNDDGVRATLPS</sequence>
<feature type="domain" description="PucR C-terminal helix-turn-helix" evidence="2">
    <location>
        <begin position="330"/>
        <end position="388"/>
    </location>
</feature>
<comment type="similarity">
    <text evidence="1">Belongs to the CdaR family.</text>
</comment>
<dbReference type="PANTHER" id="PTHR33744:SF1">
    <property type="entry name" value="DNA-BINDING TRANSCRIPTIONAL ACTIVATOR ADER"/>
    <property type="match status" value="1"/>
</dbReference>
<dbReference type="InterPro" id="IPR025736">
    <property type="entry name" value="PucR_C-HTH_dom"/>
</dbReference>
<evidence type="ECO:0000259" key="2">
    <source>
        <dbReference type="Pfam" id="PF13556"/>
    </source>
</evidence>
<keyword evidence="6" id="KW-1185">Reference proteome</keyword>
<dbReference type="AlphaFoldDB" id="A0A839E0S2"/>